<gene>
    <name evidence="1" type="ORF">Pla133_28880</name>
</gene>
<evidence type="ECO:0000313" key="2">
    <source>
        <dbReference type="Proteomes" id="UP000316921"/>
    </source>
</evidence>
<organism evidence="1 2">
    <name type="scientific">Engelhardtia mirabilis</name>
    <dbReference type="NCBI Taxonomy" id="2528011"/>
    <lineage>
        <taxon>Bacteria</taxon>
        <taxon>Pseudomonadati</taxon>
        <taxon>Planctomycetota</taxon>
        <taxon>Planctomycetia</taxon>
        <taxon>Planctomycetia incertae sedis</taxon>
        <taxon>Engelhardtia</taxon>
    </lineage>
</organism>
<evidence type="ECO:0008006" key="3">
    <source>
        <dbReference type="Google" id="ProtNLM"/>
    </source>
</evidence>
<proteinExistence type="predicted"/>
<name>A0A518BLE6_9BACT</name>
<dbReference type="InterPro" id="IPR011042">
    <property type="entry name" value="6-blade_b-propeller_TolB-like"/>
</dbReference>
<accession>A0A518BLE6</accession>
<sequence>MIPDPHIAALTLTGALLAAPCGASPATQSQLATTVSGQVVDLIRDSDGRLLYCTTAGDVGRIEANGSVTLLVTAVSGAFPNPLRALHPTPDGQIAVIDQFGEIWHVPPGGGAPVLVYDNLYLINDPTDLIVDASGNHVAAVATISSGYRALAWVDVSGPEPPSAKLWSYYLVANQPLAIAPDPQTGGLLLADATAGGLLQALTTGTAPVASLIDGFTVPGIGSSSLDGDLATEVDGSAYWIAGPKLLHHDRFAGTTNLIETGSAPRRGLAIAPSSSGSGSSTGFSVWIAQGNGPTEIRELIDAGAPAPLFADSLGQVPSPGEHVLFHSGLNVFCMASEPDGSLLVGGDLWGSLAEVRRIDPATGTVNLVASDANGLDGRIEGLSVQPDSSILALTFLGRVRRIQENPLSVTKLFEDPGDQIVVAKGLAAARDGRSYLAERAGYAFGHIWEVENGSATVLATSTDSRGVVGDPFTNTLLASEWGSAGFGGRVAVVDETNGELDPFGIFDTLNFANGHTWGDGDLLVDCMGGVYTSCEDEFAVYRYDRFTGAKVRVGSGYLNRPAGMALAPSRPGTPSDTGWSLYVTEWNNLWEIPHMPAPAPSVLDRDAPVVGAPVGFLPPQYGAARFALADPAGAAAIVGTDAAHLLRLPLDGSPATILAGPAEGLVGDLVAGVARASGELYIANAEGIVFSIGAGSGWQATVAYSDTGDQIHDLRGLALRDTGDMVILDRSPMAPAAARIGIVSGGSITDWARSAGGESLAISPLSGDLYVSQQGKPGEVRGELLRVTLDTVLARAGHVLPSDLGSPRGYSVGDGEGELCFTTDGILFVLEGDTGRVQRFDTVLGDSAVFAGGYAHPTGLFLAPGTPGVAGPQGTSLFVLDGYALYEHGVSGLPVPAQSRPTGGGSAIDMNIAGLVDFGGFTPFGIDHPAAAGQTYFVLPGFSGKGDGFPLAVFGDTADPRILPLSLDPLWFQFLLPPTFVDFQGVLDGAGKSPPSAGLSIPADPGLQSAGIFMDMFWITIDFSSPNGVTSIGGTTQLFFGP</sequence>
<dbReference type="Gene3D" id="2.120.10.30">
    <property type="entry name" value="TolB, C-terminal domain"/>
    <property type="match status" value="1"/>
</dbReference>
<dbReference type="SUPFAM" id="SSF63829">
    <property type="entry name" value="Calcium-dependent phosphotriesterase"/>
    <property type="match status" value="2"/>
</dbReference>
<dbReference type="RefSeq" id="WP_145066278.1">
    <property type="nucleotide sequence ID" value="NZ_CP036287.1"/>
</dbReference>
<keyword evidence="2" id="KW-1185">Reference proteome</keyword>
<protein>
    <recommendedName>
        <fullName evidence="3">NHL repeat protein</fullName>
    </recommendedName>
</protein>
<dbReference type="Proteomes" id="UP000316921">
    <property type="component" value="Chromosome"/>
</dbReference>
<dbReference type="AlphaFoldDB" id="A0A518BLE6"/>
<dbReference type="SUPFAM" id="SSF75011">
    <property type="entry name" value="3-carboxy-cis,cis-mucoante lactonizing enzyme"/>
    <property type="match status" value="1"/>
</dbReference>
<dbReference type="KEGG" id="pbap:Pla133_28880"/>
<evidence type="ECO:0000313" key="1">
    <source>
        <dbReference type="EMBL" id="QDU67799.1"/>
    </source>
</evidence>
<dbReference type="EMBL" id="CP036287">
    <property type="protein sequence ID" value="QDU67799.1"/>
    <property type="molecule type" value="Genomic_DNA"/>
</dbReference>
<reference evidence="1 2" key="1">
    <citation type="submission" date="2019-02" db="EMBL/GenBank/DDBJ databases">
        <title>Deep-cultivation of Planctomycetes and their phenomic and genomic characterization uncovers novel biology.</title>
        <authorList>
            <person name="Wiegand S."/>
            <person name="Jogler M."/>
            <person name="Boedeker C."/>
            <person name="Pinto D."/>
            <person name="Vollmers J."/>
            <person name="Rivas-Marin E."/>
            <person name="Kohn T."/>
            <person name="Peeters S.H."/>
            <person name="Heuer A."/>
            <person name="Rast P."/>
            <person name="Oberbeckmann S."/>
            <person name="Bunk B."/>
            <person name="Jeske O."/>
            <person name="Meyerdierks A."/>
            <person name="Storesund J.E."/>
            <person name="Kallscheuer N."/>
            <person name="Luecker S."/>
            <person name="Lage O.M."/>
            <person name="Pohl T."/>
            <person name="Merkel B.J."/>
            <person name="Hornburger P."/>
            <person name="Mueller R.-W."/>
            <person name="Bruemmer F."/>
            <person name="Labrenz M."/>
            <person name="Spormann A.M."/>
            <person name="Op den Camp H."/>
            <person name="Overmann J."/>
            <person name="Amann R."/>
            <person name="Jetten M.S.M."/>
            <person name="Mascher T."/>
            <person name="Medema M.H."/>
            <person name="Devos D.P."/>
            <person name="Kaster A.-K."/>
            <person name="Ovreas L."/>
            <person name="Rohde M."/>
            <person name="Galperin M.Y."/>
            <person name="Jogler C."/>
        </authorList>
    </citation>
    <scope>NUCLEOTIDE SEQUENCE [LARGE SCALE GENOMIC DNA]</scope>
    <source>
        <strain evidence="1 2">Pla133</strain>
    </source>
</reference>